<keyword evidence="2" id="KW-1185">Reference proteome</keyword>
<sequence>MYAVPEQSFCFLFVYLDRLFYSAFCPDKRITWIEPSFPLTKRPFDQAISRLLKVEVVRRFKGFHSFFIAFSRSNSTSPSQATNPANAFTQRVLVATSSPLLFSSKVSTIWVGREGEKTRA</sequence>
<evidence type="ECO:0000313" key="1">
    <source>
        <dbReference type="EMBL" id="KAI0500403.1"/>
    </source>
</evidence>
<reference evidence="1" key="1">
    <citation type="journal article" date="2022" name="Front. Genet.">
        <title>Chromosome-Scale Assembly of the Dendrobium nobile Genome Provides Insights Into the Molecular Mechanism of the Biosynthesis of the Medicinal Active Ingredient of Dendrobium.</title>
        <authorList>
            <person name="Xu Q."/>
            <person name="Niu S.-C."/>
            <person name="Li K.-L."/>
            <person name="Zheng P.-J."/>
            <person name="Zhang X.-J."/>
            <person name="Jia Y."/>
            <person name="Liu Y."/>
            <person name="Niu Y.-X."/>
            <person name="Yu L.-H."/>
            <person name="Chen D.-F."/>
            <person name="Zhang G.-Q."/>
        </authorList>
    </citation>
    <scope>NUCLEOTIDE SEQUENCE</scope>
    <source>
        <tissue evidence="1">Leaf</tissue>
    </source>
</reference>
<evidence type="ECO:0000313" key="2">
    <source>
        <dbReference type="Proteomes" id="UP000829196"/>
    </source>
</evidence>
<protein>
    <submittedName>
        <fullName evidence="1">Uncharacterized protein</fullName>
    </submittedName>
</protein>
<proteinExistence type="predicted"/>
<accession>A0A8T3AVA2</accession>
<gene>
    <name evidence="1" type="ORF">KFK09_018615</name>
</gene>
<name>A0A8T3AVA2_DENNO</name>
<organism evidence="1 2">
    <name type="scientific">Dendrobium nobile</name>
    <name type="common">Orchid</name>
    <dbReference type="NCBI Taxonomy" id="94219"/>
    <lineage>
        <taxon>Eukaryota</taxon>
        <taxon>Viridiplantae</taxon>
        <taxon>Streptophyta</taxon>
        <taxon>Embryophyta</taxon>
        <taxon>Tracheophyta</taxon>
        <taxon>Spermatophyta</taxon>
        <taxon>Magnoliopsida</taxon>
        <taxon>Liliopsida</taxon>
        <taxon>Asparagales</taxon>
        <taxon>Orchidaceae</taxon>
        <taxon>Epidendroideae</taxon>
        <taxon>Malaxideae</taxon>
        <taxon>Dendrobiinae</taxon>
        <taxon>Dendrobium</taxon>
    </lineage>
</organism>
<dbReference type="Proteomes" id="UP000829196">
    <property type="component" value="Unassembled WGS sequence"/>
</dbReference>
<dbReference type="EMBL" id="JAGYWB010000013">
    <property type="protein sequence ID" value="KAI0500403.1"/>
    <property type="molecule type" value="Genomic_DNA"/>
</dbReference>
<comment type="caution">
    <text evidence="1">The sequence shown here is derived from an EMBL/GenBank/DDBJ whole genome shotgun (WGS) entry which is preliminary data.</text>
</comment>
<dbReference type="AlphaFoldDB" id="A0A8T3AVA2"/>